<protein>
    <submittedName>
        <fullName evidence="1">Uncharacterized protein</fullName>
    </submittedName>
</protein>
<proteinExistence type="predicted"/>
<reference evidence="1" key="1">
    <citation type="journal article" date="2014" name="Front. Microbiol.">
        <title>High frequency of phylogenetically diverse reductive dehalogenase-homologous genes in deep subseafloor sedimentary metagenomes.</title>
        <authorList>
            <person name="Kawai M."/>
            <person name="Futagami T."/>
            <person name="Toyoda A."/>
            <person name="Takaki Y."/>
            <person name="Nishi S."/>
            <person name="Hori S."/>
            <person name="Arai W."/>
            <person name="Tsubouchi T."/>
            <person name="Morono Y."/>
            <person name="Uchiyama I."/>
            <person name="Ito T."/>
            <person name="Fujiyama A."/>
            <person name="Inagaki F."/>
            <person name="Takami H."/>
        </authorList>
    </citation>
    <scope>NUCLEOTIDE SEQUENCE</scope>
    <source>
        <strain evidence="1">Expedition CK06-06</strain>
    </source>
</reference>
<gene>
    <name evidence="1" type="ORF">S03H2_18599</name>
</gene>
<dbReference type="EMBL" id="BARU01009659">
    <property type="protein sequence ID" value="GAH39939.1"/>
    <property type="molecule type" value="Genomic_DNA"/>
</dbReference>
<sequence>MLRKISEDADTIDTMWYTLNGGINIKFTENGTINSGNWTALSDGVVTLTFYANNTLGGFDFDSVVINKVT</sequence>
<organism evidence="1">
    <name type="scientific">marine sediment metagenome</name>
    <dbReference type="NCBI Taxonomy" id="412755"/>
    <lineage>
        <taxon>unclassified sequences</taxon>
        <taxon>metagenomes</taxon>
        <taxon>ecological metagenomes</taxon>
    </lineage>
</organism>
<comment type="caution">
    <text evidence="1">The sequence shown here is derived from an EMBL/GenBank/DDBJ whole genome shotgun (WGS) entry which is preliminary data.</text>
</comment>
<name>X1GEA5_9ZZZZ</name>
<dbReference type="AlphaFoldDB" id="X1GEA5"/>
<evidence type="ECO:0000313" key="1">
    <source>
        <dbReference type="EMBL" id="GAH39939.1"/>
    </source>
</evidence>
<feature type="non-terminal residue" evidence="1">
    <location>
        <position position="70"/>
    </location>
</feature>
<accession>X1GEA5</accession>